<evidence type="ECO:0000259" key="3">
    <source>
        <dbReference type="Pfam" id="PF23635"/>
    </source>
</evidence>
<dbReference type="InterPro" id="IPR036047">
    <property type="entry name" value="F-box-like_dom_sf"/>
</dbReference>
<dbReference type="PANTHER" id="PTHR32133">
    <property type="entry name" value="OS07G0120400 PROTEIN"/>
    <property type="match status" value="1"/>
</dbReference>
<dbReference type="InterPro" id="IPR001810">
    <property type="entry name" value="F-box_dom"/>
</dbReference>
<protein>
    <recommendedName>
        <fullName evidence="6">F-box domain-containing protein</fullName>
    </recommendedName>
</protein>
<dbReference type="EMBL" id="OZ075118">
    <property type="protein sequence ID" value="CAL5091996.1"/>
    <property type="molecule type" value="Genomic_DNA"/>
</dbReference>
<name>A0ABC9GEJ1_9POAL</name>
<reference evidence="4" key="1">
    <citation type="submission" date="2024-10" db="EMBL/GenBank/DDBJ databases">
        <authorList>
            <person name="Ryan C."/>
        </authorList>
    </citation>
    <scope>NUCLEOTIDE SEQUENCE [LARGE SCALE GENOMIC DNA]</scope>
</reference>
<dbReference type="Proteomes" id="UP001497457">
    <property type="component" value="Chromosome 8b"/>
</dbReference>
<evidence type="ECO:0000256" key="1">
    <source>
        <dbReference type="SAM" id="MobiDB-lite"/>
    </source>
</evidence>
<gene>
    <name evidence="4" type="ORF">URODEC1_LOCUS114680</name>
</gene>
<evidence type="ECO:0000259" key="2">
    <source>
        <dbReference type="Pfam" id="PF00646"/>
    </source>
</evidence>
<proteinExistence type="predicted"/>
<feature type="compositionally biased region" description="Low complexity" evidence="1">
    <location>
        <begin position="81"/>
        <end position="93"/>
    </location>
</feature>
<dbReference type="InterPro" id="IPR056594">
    <property type="entry name" value="AT5G49610-like_b-prop"/>
</dbReference>
<evidence type="ECO:0000313" key="5">
    <source>
        <dbReference type="Proteomes" id="UP001497457"/>
    </source>
</evidence>
<organism evidence="4 5">
    <name type="scientific">Urochloa decumbens</name>
    <dbReference type="NCBI Taxonomy" id="240449"/>
    <lineage>
        <taxon>Eukaryota</taxon>
        <taxon>Viridiplantae</taxon>
        <taxon>Streptophyta</taxon>
        <taxon>Embryophyta</taxon>
        <taxon>Tracheophyta</taxon>
        <taxon>Spermatophyta</taxon>
        <taxon>Magnoliopsida</taxon>
        <taxon>Liliopsida</taxon>
        <taxon>Poales</taxon>
        <taxon>Poaceae</taxon>
        <taxon>PACMAD clade</taxon>
        <taxon>Panicoideae</taxon>
        <taxon>Panicodae</taxon>
        <taxon>Paniceae</taxon>
        <taxon>Melinidinae</taxon>
        <taxon>Urochloa</taxon>
    </lineage>
</organism>
<keyword evidence="5" id="KW-1185">Reference proteome</keyword>
<feature type="region of interest" description="Disordered" evidence="1">
    <location>
        <begin position="74"/>
        <end position="93"/>
    </location>
</feature>
<dbReference type="AlphaFoldDB" id="A0ABC9GEJ1"/>
<dbReference type="SUPFAM" id="SSF81383">
    <property type="entry name" value="F-box domain"/>
    <property type="match status" value="1"/>
</dbReference>
<dbReference type="Pfam" id="PF00646">
    <property type="entry name" value="F-box"/>
    <property type="match status" value="1"/>
</dbReference>
<sequence>MAPPPPAPPLLEELEEEVLLRFPPHEPALLVRAALVCKRWCRIVSGSGFRRRFRELNRTPPMLGFLCNTSDSLPRPHSARRMPTSATAARSTPATAVSSSGAAKLEVPSLLVQPSMFSWTAVVLCAACGRCDHLDCHHGPFLVVYMGSGFREAFICTYSSSAGSWSEPIATEQPPDAVKFMRSVLVGNALYFGFLFEKTILKYNLESHEMSVFGVPQTFYSWRHVVLDGRLAVATVLRSKLCIWRKAGPEVDAGWTQNRVIVLETLLRPNNAILTSSAVVGCTDGSGVIFLRAGLVLFTVDLKTYKVKKVCEGKNIYSVIPYMRFYTPAMGAACVDEGSIMCASGAMGAACSLEN</sequence>
<accession>A0ABC9GEJ1</accession>
<feature type="domain" description="F-box protein AT5G49610-like beta-propeller" evidence="3">
    <location>
        <begin position="142"/>
        <end position="329"/>
    </location>
</feature>
<evidence type="ECO:0000313" key="4">
    <source>
        <dbReference type="EMBL" id="CAL5091996.1"/>
    </source>
</evidence>
<dbReference type="PANTHER" id="PTHR32133:SF297">
    <property type="entry name" value="F-BOX DOMAIN-CONTAINING PROTEIN"/>
    <property type="match status" value="1"/>
</dbReference>
<evidence type="ECO:0008006" key="6">
    <source>
        <dbReference type="Google" id="ProtNLM"/>
    </source>
</evidence>
<feature type="domain" description="F-box" evidence="2">
    <location>
        <begin position="13"/>
        <end position="51"/>
    </location>
</feature>
<dbReference type="Pfam" id="PF23635">
    <property type="entry name" value="Beta-prop_AT5G49610-like"/>
    <property type="match status" value="1"/>
</dbReference>